<feature type="transmembrane region" description="Helical" evidence="1">
    <location>
        <begin position="12"/>
        <end position="37"/>
    </location>
</feature>
<proteinExistence type="predicted"/>
<evidence type="ECO:0000313" key="3">
    <source>
        <dbReference type="EMBL" id="TWT40176.1"/>
    </source>
</evidence>
<feature type="domain" description="DUF1559" evidence="2">
    <location>
        <begin position="38"/>
        <end position="327"/>
    </location>
</feature>
<dbReference type="SUPFAM" id="SSF54523">
    <property type="entry name" value="Pili subunits"/>
    <property type="match status" value="1"/>
</dbReference>
<evidence type="ECO:0000259" key="2">
    <source>
        <dbReference type="Pfam" id="PF07596"/>
    </source>
</evidence>
<evidence type="ECO:0000313" key="4">
    <source>
        <dbReference type="Proteomes" id="UP000317243"/>
    </source>
</evidence>
<sequence>MSVDRTAAPRRKAFTLIELLVVIAIIAILIALLLPAVQQAREAARRTQCKNNLKQIGLALHNYESVYRRLPCGWNGVHDPAQGTTFRWSYLASILPYLDQANTFNQLDMNLTLYPPGGGQPPRPEHQDVIKQMIPVYMCPSDRSAFVSSPSGVVDSAPTNYVACSGSGINQVSDPNDDGDSGNAADGMFSSLHWRRFADCTDGLSNTVLISESLLGPGGEDLPAGADADPQLYMGLVVPASQVTAANCDQDVPGGVNRFMASRGRLWAGQAYENTMYNHFYTPNSPRYDCFFWGNRGLKAARSRHVGGVQALLGDGACRFVGDSIDRGVW</sequence>
<keyword evidence="4" id="KW-1185">Reference proteome</keyword>
<gene>
    <name evidence="3" type="ORF">KOR42_49580</name>
</gene>
<dbReference type="Pfam" id="PF07963">
    <property type="entry name" value="N_methyl"/>
    <property type="match status" value="1"/>
</dbReference>
<dbReference type="PANTHER" id="PTHR30093">
    <property type="entry name" value="GENERAL SECRETION PATHWAY PROTEIN G"/>
    <property type="match status" value="1"/>
</dbReference>
<accession>A0A5C5VNC4</accession>
<dbReference type="Proteomes" id="UP000317243">
    <property type="component" value="Unassembled WGS sequence"/>
</dbReference>
<dbReference type="PANTHER" id="PTHR30093:SF2">
    <property type="entry name" value="TYPE II SECRETION SYSTEM PROTEIN H"/>
    <property type="match status" value="1"/>
</dbReference>
<protein>
    <submittedName>
        <fullName evidence="3">Putative major pilin subunit</fullName>
    </submittedName>
</protein>
<dbReference type="InterPro" id="IPR027558">
    <property type="entry name" value="Pre_pil_HX9DG_C"/>
</dbReference>
<dbReference type="Gene3D" id="3.30.700.10">
    <property type="entry name" value="Glycoprotein, Type 4 Pilin"/>
    <property type="match status" value="1"/>
</dbReference>
<reference evidence="3 4" key="1">
    <citation type="submission" date="2019-02" db="EMBL/GenBank/DDBJ databases">
        <title>Deep-cultivation of Planctomycetes and their phenomic and genomic characterization uncovers novel biology.</title>
        <authorList>
            <person name="Wiegand S."/>
            <person name="Jogler M."/>
            <person name="Boedeker C."/>
            <person name="Pinto D."/>
            <person name="Vollmers J."/>
            <person name="Rivas-Marin E."/>
            <person name="Kohn T."/>
            <person name="Peeters S.H."/>
            <person name="Heuer A."/>
            <person name="Rast P."/>
            <person name="Oberbeckmann S."/>
            <person name="Bunk B."/>
            <person name="Jeske O."/>
            <person name="Meyerdierks A."/>
            <person name="Storesund J.E."/>
            <person name="Kallscheuer N."/>
            <person name="Luecker S."/>
            <person name="Lage O.M."/>
            <person name="Pohl T."/>
            <person name="Merkel B.J."/>
            <person name="Hornburger P."/>
            <person name="Mueller R.-W."/>
            <person name="Bruemmer F."/>
            <person name="Labrenz M."/>
            <person name="Spormann A.M."/>
            <person name="Op Den Camp H."/>
            <person name="Overmann J."/>
            <person name="Amann R."/>
            <person name="Jetten M.S.M."/>
            <person name="Mascher T."/>
            <person name="Medema M.H."/>
            <person name="Devos D.P."/>
            <person name="Kaster A.-K."/>
            <person name="Ovreas L."/>
            <person name="Rohde M."/>
            <person name="Galperin M.Y."/>
            <person name="Jogler C."/>
        </authorList>
    </citation>
    <scope>NUCLEOTIDE SEQUENCE [LARGE SCALE GENOMIC DNA]</scope>
    <source>
        <strain evidence="3 4">KOR42</strain>
    </source>
</reference>
<dbReference type="EMBL" id="SIHI01000053">
    <property type="protein sequence ID" value="TWT40176.1"/>
    <property type="molecule type" value="Genomic_DNA"/>
</dbReference>
<comment type="caution">
    <text evidence="3">The sequence shown here is derived from an EMBL/GenBank/DDBJ whole genome shotgun (WGS) entry which is preliminary data.</text>
</comment>
<organism evidence="3 4">
    <name type="scientific">Thalassoglobus neptunius</name>
    <dbReference type="NCBI Taxonomy" id="1938619"/>
    <lineage>
        <taxon>Bacteria</taxon>
        <taxon>Pseudomonadati</taxon>
        <taxon>Planctomycetota</taxon>
        <taxon>Planctomycetia</taxon>
        <taxon>Planctomycetales</taxon>
        <taxon>Planctomycetaceae</taxon>
        <taxon>Thalassoglobus</taxon>
    </lineage>
</organism>
<evidence type="ECO:0000256" key="1">
    <source>
        <dbReference type="SAM" id="Phobius"/>
    </source>
</evidence>
<keyword evidence="1" id="KW-1133">Transmembrane helix</keyword>
<dbReference type="NCBIfam" id="TIGR04294">
    <property type="entry name" value="pre_pil_HX9DG"/>
    <property type="match status" value="1"/>
</dbReference>
<dbReference type="InterPro" id="IPR045584">
    <property type="entry name" value="Pilin-like"/>
</dbReference>
<dbReference type="InterPro" id="IPR012902">
    <property type="entry name" value="N_methyl_site"/>
</dbReference>
<keyword evidence="1" id="KW-0472">Membrane</keyword>
<dbReference type="AlphaFoldDB" id="A0A5C5VNC4"/>
<dbReference type="RefSeq" id="WP_197441509.1">
    <property type="nucleotide sequence ID" value="NZ_SIHI01000053.1"/>
</dbReference>
<dbReference type="NCBIfam" id="TIGR02532">
    <property type="entry name" value="IV_pilin_GFxxxE"/>
    <property type="match status" value="1"/>
</dbReference>
<dbReference type="InterPro" id="IPR011453">
    <property type="entry name" value="DUF1559"/>
</dbReference>
<dbReference type="Pfam" id="PF07596">
    <property type="entry name" value="SBP_bac_10"/>
    <property type="match status" value="1"/>
</dbReference>
<keyword evidence="1" id="KW-0812">Transmembrane</keyword>
<name>A0A5C5VNC4_9PLAN</name>